<evidence type="ECO:0000313" key="4">
    <source>
        <dbReference type="Proteomes" id="UP000696280"/>
    </source>
</evidence>
<dbReference type="InterPro" id="IPR058525">
    <property type="entry name" value="DUF8212"/>
</dbReference>
<evidence type="ECO:0008006" key="5">
    <source>
        <dbReference type="Google" id="ProtNLM"/>
    </source>
</evidence>
<evidence type="ECO:0000259" key="1">
    <source>
        <dbReference type="Pfam" id="PF06985"/>
    </source>
</evidence>
<organism evidence="3 4">
    <name type="scientific">Hymenoscyphus fraxineus</name>
    <dbReference type="NCBI Taxonomy" id="746836"/>
    <lineage>
        <taxon>Eukaryota</taxon>
        <taxon>Fungi</taxon>
        <taxon>Dikarya</taxon>
        <taxon>Ascomycota</taxon>
        <taxon>Pezizomycotina</taxon>
        <taxon>Leotiomycetes</taxon>
        <taxon>Helotiales</taxon>
        <taxon>Helotiaceae</taxon>
        <taxon>Hymenoscyphus</taxon>
    </lineage>
</organism>
<feature type="domain" description="DUF8212" evidence="2">
    <location>
        <begin position="246"/>
        <end position="358"/>
    </location>
</feature>
<feature type="domain" description="Heterokaryon incompatibility" evidence="1">
    <location>
        <begin position="21"/>
        <end position="107"/>
    </location>
</feature>
<comment type="caution">
    <text evidence="3">The sequence shown here is derived from an EMBL/GenBank/DDBJ whole genome shotgun (WGS) entry which is preliminary data.</text>
</comment>
<name>A0A9N9PPB6_9HELO</name>
<dbReference type="InterPro" id="IPR010730">
    <property type="entry name" value="HET"/>
</dbReference>
<dbReference type="Pfam" id="PF26640">
    <property type="entry name" value="DUF8212"/>
    <property type="match status" value="1"/>
</dbReference>
<reference evidence="3" key="1">
    <citation type="submission" date="2021-07" db="EMBL/GenBank/DDBJ databases">
        <authorList>
            <person name="Durling M."/>
        </authorList>
    </citation>
    <scope>NUCLEOTIDE SEQUENCE</scope>
</reference>
<evidence type="ECO:0000259" key="2">
    <source>
        <dbReference type="Pfam" id="PF26640"/>
    </source>
</evidence>
<dbReference type="OrthoDB" id="674604at2759"/>
<gene>
    <name evidence="3" type="ORF">HYFRA_00013980</name>
</gene>
<evidence type="ECO:0000313" key="3">
    <source>
        <dbReference type="EMBL" id="CAG8961804.1"/>
    </source>
</evidence>
<dbReference type="PANTHER" id="PTHR10622">
    <property type="entry name" value="HET DOMAIN-CONTAINING PROTEIN"/>
    <property type="match status" value="1"/>
</dbReference>
<proteinExistence type="predicted"/>
<sequence>MRLINARTLELKDFFEPIPKYTILSHTWGDEEVTFQEFSHDIDKLKAAQKEGFKKIVDCSNQTLRDGYEYCWVDTCCIDKTSSAELSEAINSMFKWYRDSERCYILLFDITVPDGEATRELLEKSRWFTRGWTLQELLAPSHRIFLDKDWKIIGKMRRESNGLFPLRYPYVNLKDSETRLANSISGITDIPTEALYSLESMEEYHISMKMSWAARRTTTRAEDMAYCLLGLFDISMPLLYGEGGQKAFIRLQEEILKQSVDRTIFAWEDTTGADTFQGLLAKSPAAFFGKGKLDDLEHNTNKKTVWNHLDMTIERYPIDADHRDLVSPVHFDKVSEHDSSVGITNRGIALQLPLIKVKGLKNEYLACLGCGSGVVHCCVLLSWLEVGSQYARFRPDKLLTIPCLMKHAVDALSEVFIQQKPMVPMHFDSHRVSTIVFSGTPTQFAEIISTTPGIRYHSETTSLEFDRILETDAEQNDKRTIQLAFPSLHRRHLQVWDDMILTIEICEAGYYQILDFNSEVFEIILTKLVSN</sequence>
<keyword evidence="4" id="KW-1185">Reference proteome</keyword>
<dbReference type="Proteomes" id="UP000696280">
    <property type="component" value="Unassembled WGS sequence"/>
</dbReference>
<protein>
    <recommendedName>
        <fullName evidence="5">HET-domain-containing protein</fullName>
    </recommendedName>
</protein>
<accession>A0A9N9PPB6</accession>
<dbReference type="PANTHER" id="PTHR10622:SF10">
    <property type="entry name" value="HET DOMAIN-CONTAINING PROTEIN"/>
    <property type="match status" value="1"/>
</dbReference>
<dbReference type="Pfam" id="PF06985">
    <property type="entry name" value="HET"/>
    <property type="match status" value="1"/>
</dbReference>
<dbReference type="EMBL" id="CAJVRL010000116">
    <property type="protein sequence ID" value="CAG8961804.1"/>
    <property type="molecule type" value="Genomic_DNA"/>
</dbReference>
<dbReference type="AlphaFoldDB" id="A0A9N9PPB6"/>